<dbReference type="InterPro" id="IPR051127">
    <property type="entry name" value="Fungal_SecMet_Regulators"/>
</dbReference>
<gene>
    <name evidence="7" type="ORF">BDU57DRAFT_527506</name>
</gene>
<dbReference type="Gene3D" id="4.10.240.10">
    <property type="entry name" value="Zn(2)-C6 fungal-type DNA-binding domain"/>
    <property type="match status" value="1"/>
</dbReference>
<evidence type="ECO:0000256" key="3">
    <source>
        <dbReference type="ARBA" id="ARBA00023163"/>
    </source>
</evidence>
<reference evidence="7" key="1">
    <citation type="journal article" date="2020" name="Stud. Mycol.">
        <title>101 Dothideomycetes genomes: a test case for predicting lifestyles and emergence of pathogens.</title>
        <authorList>
            <person name="Haridas S."/>
            <person name="Albert R."/>
            <person name="Binder M."/>
            <person name="Bloem J."/>
            <person name="Labutti K."/>
            <person name="Salamov A."/>
            <person name="Andreopoulos B."/>
            <person name="Baker S."/>
            <person name="Barry K."/>
            <person name="Bills G."/>
            <person name="Bluhm B."/>
            <person name="Cannon C."/>
            <person name="Castanera R."/>
            <person name="Culley D."/>
            <person name="Daum C."/>
            <person name="Ezra D."/>
            <person name="Gonzalez J."/>
            <person name="Henrissat B."/>
            <person name="Kuo A."/>
            <person name="Liang C."/>
            <person name="Lipzen A."/>
            <person name="Lutzoni F."/>
            <person name="Magnuson J."/>
            <person name="Mondo S."/>
            <person name="Nolan M."/>
            <person name="Ohm R."/>
            <person name="Pangilinan J."/>
            <person name="Park H.-J."/>
            <person name="Ramirez L."/>
            <person name="Alfaro M."/>
            <person name="Sun H."/>
            <person name="Tritt A."/>
            <person name="Yoshinaga Y."/>
            <person name="Zwiers L.-H."/>
            <person name="Turgeon B."/>
            <person name="Goodwin S."/>
            <person name="Spatafora J."/>
            <person name="Crous P."/>
            <person name="Grigoriev I."/>
        </authorList>
    </citation>
    <scope>NUCLEOTIDE SEQUENCE</scope>
    <source>
        <strain evidence="7">HMLAC05119</strain>
    </source>
</reference>
<dbReference type="SMART" id="SM00906">
    <property type="entry name" value="Fungal_trans"/>
    <property type="match status" value="1"/>
</dbReference>
<evidence type="ECO:0000256" key="5">
    <source>
        <dbReference type="SAM" id="MobiDB-lite"/>
    </source>
</evidence>
<feature type="compositionally biased region" description="Polar residues" evidence="5">
    <location>
        <begin position="126"/>
        <end position="137"/>
    </location>
</feature>
<evidence type="ECO:0000256" key="4">
    <source>
        <dbReference type="ARBA" id="ARBA00023242"/>
    </source>
</evidence>
<keyword evidence="8" id="KW-1185">Reference proteome</keyword>
<dbReference type="InterPro" id="IPR001138">
    <property type="entry name" value="Zn2Cys6_DnaBD"/>
</dbReference>
<dbReference type="Proteomes" id="UP000800096">
    <property type="component" value="Unassembled WGS sequence"/>
</dbReference>
<dbReference type="EMBL" id="ML979133">
    <property type="protein sequence ID" value="KAF1919504.1"/>
    <property type="molecule type" value="Genomic_DNA"/>
</dbReference>
<dbReference type="PANTHER" id="PTHR47424:SF12">
    <property type="entry name" value="TRANSCRIPTION FACTOR ASQA"/>
    <property type="match status" value="1"/>
</dbReference>
<keyword evidence="2" id="KW-0805">Transcription regulation</keyword>
<dbReference type="CDD" id="cd00067">
    <property type="entry name" value="GAL4"/>
    <property type="match status" value="1"/>
</dbReference>
<sequence>MFSTFTATPAAPAPTSRPSSLASPSKRNTNSAMSTAKTKAKRHQVSRACDWCRVHRVKCDNTHPCQNCKIRGVQCSEKEAPQVHTLPQAFREIEKLRQKIKELEQEQETSTTAAVDHSENGRDLVSGTTPSKSSGSQGIVLHNTPVAPRPASTRRRYFRGVYASPNNEDTKQYFGPSSLVYFIKWMEDFLATTLQQPVRDHIICFNSANKPFASPFPESTREYAGHGVPKDQREAIRCARYLTTTQEEYFLGLWWQSYHNSIQILNEHAFREHYRSLCHVLGSSRKPSALVDLICAISMQHGIAQLAQPEGDGAECPPLGYAKNSPERPPVASDYAAIGVDDATIAGRWYYYRSQTLLEAEMETPTIVTVQCQILSIIFLSNASFQTSAHKMLGLAVRTAHILGLHIEPDESLPLADRELRKRIWWTLQTLEMKTAMKHGRPRTSPDLDLCSLPSDDYHLALLSSSTTSRPEGVTWLTYAVQTSKLVLAAHQTHVAFFDQCNELLTQHGCDTIYDHHRVLEDCAGFLQTKIGSSQSLQAWLNGVPDGLKSKHKGGGEAYSTNYSALEFERFAPAWLHHQRLLLELLYHHLFVNLFRPFITFPSDFCTQTSGIATSRFTQSTPRSLPSMWPSDSLALDGSPTPLARQNAHSCARHAIALTSMIHDALNNTEHLAGCYEAFQWQWDAAVSIVGFILSNPGVEEIHHDARRAIGHAIDVFLIFGRHFAMATSAASMICDLMATTDRVVGQRRHLRHEDGLQCGEGMEPAFDGTMIDDDTIRDLLDSTVDITYGMETFGNVDFSVPVTSGYFEV</sequence>
<proteinExistence type="predicted"/>
<evidence type="ECO:0000256" key="1">
    <source>
        <dbReference type="ARBA" id="ARBA00022723"/>
    </source>
</evidence>
<dbReference type="AlphaFoldDB" id="A0A6A5QXX6"/>
<feature type="region of interest" description="Disordered" evidence="5">
    <location>
        <begin position="102"/>
        <end position="150"/>
    </location>
</feature>
<dbReference type="PROSITE" id="PS50048">
    <property type="entry name" value="ZN2_CY6_FUNGAL_2"/>
    <property type="match status" value="1"/>
</dbReference>
<accession>A0A6A5QXX6</accession>
<dbReference type="PANTHER" id="PTHR47424">
    <property type="entry name" value="REGULATORY PROTEIN GAL4"/>
    <property type="match status" value="1"/>
</dbReference>
<dbReference type="Pfam" id="PF04082">
    <property type="entry name" value="Fungal_trans"/>
    <property type="match status" value="1"/>
</dbReference>
<dbReference type="GO" id="GO:0006351">
    <property type="term" value="P:DNA-templated transcription"/>
    <property type="evidence" value="ECO:0007669"/>
    <property type="project" value="InterPro"/>
</dbReference>
<dbReference type="GO" id="GO:0005634">
    <property type="term" value="C:nucleus"/>
    <property type="evidence" value="ECO:0007669"/>
    <property type="project" value="TreeGrafter"/>
</dbReference>
<feature type="domain" description="Zn(2)-C6 fungal-type" evidence="6">
    <location>
        <begin position="48"/>
        <end position="77"/>
    </location>
</feature>
<dbReference type="Pfam" id="PF00172">
    <property type="entry name" value="Zn_clus"/>
    <property type="match status" value="1"/>
</dbReference>
<evidence type="ECO:0000313" key="7">
    <source>
        <dbReference type="EMBL" id="KAF1919504.1"/>
    </source>
</evidence>
<dbReference type="CDD" id="cd12148">
    <property type="entry name" value="fungal_TF_MHR"/>
    <property type="match status" value="1"/>
</dbReference>
<dbReference type="GO" id="GO:0000978">
    <property type="term" value="F:RNA polymerase II cis-regulatory region sequence-specific DNA binding"/>
    <property type="evidence" value="ECO:0007669"/>
    <property type="project" value="TreeGrafter"/>
</dbReference>
<dbReference type="SMART" id="SM00066">
    <property type="entry name" value="GAL4"/>
    <property type="match status" value="1"/>
</dbReference>
<dbReference type="PROSITE" id="PS00463">
    <property type="entry name" value="ZN2_CY6_FUNGAL_1"/>
    <property type="match status" value="1"/>
</dbReference>
<dbReference type="InterPro" id="IPR007219">
    <property type="entry name" value="XnlR_reg_dom"/>
</dbReference>
<name>A0A6A5QXX6_AMPQU</name>
<protein>
    <submittedName>
        <fullName evidence="7">Fungal-specific transcription factor domain-containing protein</fullName>
    </submittedName>
</protein>
<feature type="compositionally biased region" description="Polar residues" evidence="5">
    <location>
        <begin position="26"/>
        <end position="37"/>
    </location>
</feature>
<dbReference type="GO" id="GO:0008270">
    <property type="term" value="F:zinc ion binding"/>
    <property type="evidence" value="ECO:0007669"/>
    <property type="project" value="InterPro"/>
</dbReference>
<evidence type="ECO:0000259" key="6">
    <source>
        <dbReference type="PROSITE" id="PS50048"/>
    </source>
</evidence>
<keyword evidence="1" id="KW-0479">Metal-binding</keyword>
<feature type="compositionally biased region" description="Low complexity" evidence="5">
    <location>
        <begin position="1"/>
        <end position="25"/>
    </location>
</feature>
<organism evidence="7 8">
    <name type="scientific">Ampelomyces quisqualis</name>
    <name type="common">Powdery mildew agent</name>
    <dbReference type="NCBI Taxonomy" id="50730"/>
    <lineage>
        <taxon>Eukaryota</taxon>
        <taxon>Fungi</taxon>
        <taxon>Dikarya</taxon>
        <taxon>Ascomycota</taxon>
        <taxon>Pezizomycotina</taxon>
        <taxon>Dothideomycetes</taxon>
        <taxon>Pleosporomycetidae</taxon>
        <taxon>Pleosporales</taxon>
        <taxon>Pleosporineae</taxon>
        <taxon>Phaeosphaeriaceae</taxon>
        <taxon>Ampelomyces</taxon>
    </lineage>
</organism>
<dbReference type="InterPro" id="IPR036864">
    <property type="entry name" value="Zn2-C6_fun-type_DNA-bd_sf"/>
</dbReference>
<keyword evidence="4" id="KW-0539">Nucleus</keyword>
<dbReference type="OrthoDB" id="2283488at2759"/>
<dbReference type="GO" id="GO:0000435">
    <property type="term" value="P:positive regulation of transcription from RNA polymerase II promoter by galactose"/>
    <property type="evidence" value="ECO:0007669"/>
    <property type="project" value="TreeGrafter"/>
</dbReference>
<keyword evidence="3" id="KW-0804">Transcription</keyword>
<dbReference type="GO" id="GO:0000981">
    <property type="term" value="F:DNA-binding transcription factor activity, RNA polymerase II-specific"/>
    <property type="evidence" value="ECO:0007669"/>
    <property type="project" value="InterPro"/>
</dbReference>
<evidence type="ECO:0000256" key="2">
    <source>
        <dbReference type="ARBA" id="ARBA00023015"/>
    </source>
</evidence>
<evidence type="ECO:0000313" key="8">
    <source>
        <dbReference type="Proteomes" id="UP000800096"/>
    </source>
</evidence>
<feature type="region of interest" description="Disordered" evidence="5">
    <location>
        <begin position="1"/>
        <end position="40"/>
    </location>
</feature>
<dbReference type="SUPFAM" id="SSF57701">
    <property type="entry name" value="Zn2/Cys6 DNA-binding domain"/>
    <property type="match status" value="1"/>
</dbReference>